<dbReference type="RefSeq" id="WP_206295438.1">
    <property type="nucleotide sequence ID" value="NZ_CP063458.1"/>
</dbReference>
<dbReference type="EMBL" id="CP063458">
    <property type="protein sequence ID" value="QOV92108.1"/>
    <property type="molecule type" value="Genomic_DNA"/>
</dbReference>
<organism evidence="1 2">
    <name type="scientific">Humisphaera borealis</name>
    <dbReference type="NCBI Taxonomy" id="2807512"/>
    <lineage>
        <taxon>Bacteria</taxon>
        <taxon>Pseudomonadati</taxon>
        <taxon>Planctomycetota</taxon>
        <taxon>Phycisphaerae</taxon>
        <taxon>Tepidisphaerales</taxon>
        <taxon>Tepidisphaeraceae</taxon>
        <taxon>Humisphaera</taxon>
    </lineage>
</organism>
<dbReference type="KEGG" id="hbs:IPV69_12435"/>
<reference evidence="1 2" key="1">
    <citation type="submission" date="2020-10" db="EMBL/GenBank/DDBJ databases">
        <title>Wide distribution of Phycisphaera-like planctomycetes from WD2101 soil group in peatlands and genome analysis of the first cultivated representative.</title>
        <authorList>
            <person name="Dedysh S.N."/>
            <person name="Beletsky A.V."/>
            <person name="Ivanova A."/>
            <person name="Kulichevskaya I.S."/>
            <person name="Suzina N.E."/>
            <person name="Philippov D.A."/>
            <person name="Rakitin A.L."/>
            <person name="Mardanov A.V."/>
            <person name="Ravin N.V."/>
        </authorList>
    </citation>
    <scope>NUCLEOTIDE SEQUENCE [LARGE SCALE GENOMIC DNA]</scope>
    <source>
        <strain evidence="1 2">M1803</strain>
    </source>
</reference>
<proteinExistence type="predicted"/>
<keyword evidence="2" id="KW-1185">Reference proteome</keyword>
<sequence length="95" mass="10448">MAERRTLVEGLTPAATPTEQQFMSAAKSSNGYEALRKATTDASGASLSTRIRPDFVALLKRASLERKLDGIEPNSLRDILEDAIEPWLKAHGYMN</sequence>
<gene>
    <name evidence="1" type="ORF">IPV69_12435</name>
</gene>
<dbReference type="Proteomes" id="UP000593765">
    <property type="component" value="Chromosome"/>
</dbReference>
<dbReference type="AlphaFoldDB" id="A0A7M2X2X2"/>
<evidence type="ECO:0000313" key="1">
    <source>
        <dbReference type="EMBL" id="QOV92108.1"/>
    </source>
</evidence>
<accession>A0A7M2X2X2</accession>
<protein>
    <submittedName>
        <fullName evidence="1">Uncharacterized protein</fullName>
    </submittedName>
</protein>
<evidence type="ECO:0000313" key="2">
    <source>
        <dbReference type="Proteomes" id="UP000593765"/>
    </source>
</evidence>
<name>A0A7M2X2X2_9BACT</name>